<evidence type="ECO:0000313" key="3">
    <source>
        <dbReference type="Proteomes" id="UP000315003"/>
    </source>
</evidence>
<reference evidence="2 3" key="1">
    <citation type="submission" date="2019-02" db="EMBL/GenBank/DDBJ databases">
        <title>Deep-cultivation of Planctomycetes and their phenomic and genomic characterization uncovers novel biology.</title>
        <authorList>
            <person name="Wiegand S."/>
            <person name="Jogler M."/>
            <person name="Boedeker C."/>
            <person name="Pinto D."/>
            <person name="Vollmers J."/>
            <person name="Rivas-Marin E."/>
            <person name="Kohn T."/>
            <person name="Peeters S.H."/>
            <person name="Heuer A."/>
            <person name="Rast P."/>
            <person name="Oberbeckmann S."/>
            <person name="Bunk B."/>
            <person name="Jeske O."/>
            <person name="Meyerdierks A."/>
            <person name="Storesund J.E."/>
            <person name="Kallscheuer N."/>
            <person name="Luecker S."/>
            <person name="Lage O.M."/>
            <person name="Pohl T."/>
            <person name="Merkel B.J."/>
            <person name="Hornburger P."/>
            <person name="Mueller R.-W."/>
            <person name="Bruemmer F."/>
            <person name="Labrenz M."/>
            <person name="Spormann A.M."/>
            <person name="Op den Camp H."/>
            <person name="Overmann J."/>
            <person name="Amann R."/>
            <person name="Jetten M.S.M."/>
            <person name="Mascher T."/>
            <person name="Medema M.H."/>
            <person name="Devos D.P."/>
            <person name="Kaster A.-K."/>
            <person name="Ovreas L."/>
            <person name="Rohde M."/>
            <person name="Galperin M.Y."/>
            <person name="Jogler C."/>
        </authorList>
    </citation>
    <scope>NUCLEOTIDE SEQUENCE [LARGE SCALE GENOMIC DNA]</scope>
    <source>
        <strain evidence="2 3">SV_7m_r</strain>
    </source>
</reference>
<sequence>MSPRQCNLSRSRRCGLTLIELVVAMVLASIMMAAVVRIVAVVSRQTAHQKAQQAQGLASGHLMQRMQQELVNARGMVVSATGMQLEGFFGPEQIPDLIRYEVVNVGDRSCLVRRRGTDAQLCWVGFGGFVFQPWETSEGGESTAAVKSGLPVSLSQLPRPPARFLFGWRDSDSTVLQQEVICHHE</sequence>
<keyword evidence="1" id="KW-0812">Transmembrane</keyword>
<dbReference type="AlphaFoldDB" id="A0A517SPF5"/>
<dbReference type="Pfam" id="PF07963">
    <property type="entry name" value="N_methyl"/>
    <property type="match status" value="1"/>
</dbReference>
<accession>A0A517SPF5</accession>
<dbReference type="OrthoDB" id="274606at2"/>
<evidence type="ECO:0000313" key="2">
    <source>
        <dbReference type="EMBL" id="QDT58001.1"/>
    </source>
</evidence>
<organism evidence="2 3">
    <name type="scientific">Stieleria bergensis</name>
    <dbReference type="NCBI Taxonomy" id="2528025"/>
    <lineage>
        <taxon>Bacteria</taxon>
        <taxon>Pseudomonadati</taxon>
        <taxon>Planctomycetota</taxon>
        <taxon>Planctomycetia</taxon>
        <taxon>Pirellulales</taxon>
        <taxon>Pirellulaceae</taxon>
        <taxon>Stieleria</taxon>
    </lineage>
</organism>
<dbReference type="InterPro" id="IPR012902">
    <property type="entry name" value="N_methyl_site"/>
</dbReference>
<keyword evidence="1" id="KW-1133">Transmembrane helix</keyword>
<proteinExistence type="predicted"/>
<protein>
    <recommendedName>
        <fullName evidence="4">Prepilin-type N-terminal cleavage/methylation domain-containing protein</fullName>
    </recommendedName>
</protein>
<dbReference type="InterPro" id="IPR045584">
    <property type="entry name" value="Pilin-like"/>
</dbReference>
<feature type="transmembrane region" description="Helical" evidence="1">
    <location>
        <begin position="21"/>
        <end position="42"/>
    </location>
</feature>
<dbReference type="EMBL" id="CP036272">
    <property type="protein sequence ID" value="QDT58001.1"/>
    <property type="molecule type" value="Genomic_DNA"/>
</dbReference>
<evidence type="ECO:0000256" key="1">
    <source>
        <dbReference type="SAM" id="Phobius"/>
    </source>
</evidence>
<dbReference type="NCBIfam" id="TIGR02532">
    <property type="entry name" value="IV_pilin_GFxxxE"/>
    <property type="match status" value="1"/>
</dbReference>
<keyword evidence="3" id="KW-1185">Reference proteome</keyword>
<keyword evidence="1" id="KW-0472">Membrane</keyword>
<gene>
    <name evidence="2" type="ORF">SV7mr_04900</name>
</gene>
<evidence type="ECO:0008006" key="4">
    <source>
        <dbReference type="Google" id="ProtNLM"/>
    </source>
</evidence>
<dbReference type="Proteomes" id="UP000315003">
    <property type="component" value="Chromosome"/>
</dbReference>
<name>A0A517SPF5_9BACT</name>
<dbReference type="SUPFAM" id="SSF54523">
    <property type="entry name" value="Pili subunits"/>
    <property type="match status" value="1"/>
</dbReference>
<dbReference type="RefSeq" id="WP_145268847.1">
    <property type="nucleotide sequence ID" value="NZ_CP036272.1"/>
</dbReference>